<keyword evidence="13" id="KW-1185">Reference proteome</keyword>
<dbReference type="PROSITE" id="PS51210">
    <property type="entry name" value="PLA2C"/>
    <property type="match status" value="1"/>
</dbReference>
<evidence type="ECO:0000313" key="13">
    <source>
        <dbReference type="Proteomes" id="UP000030752"/>
    </source>
</evidence>
<dbReference type="EMBL" id="KB822725">
    <property type="protein sequence ID" value="ETN36561.1"/>
    <property type="molecule type" value="Genomic_DNA"/>
</dbReference>
<dbReference type="Proteomes" id="UP000030752">
    <property type="component" value="Unassembled WGS sequence"/>
</dbReference>
<evidence type="ECO:0000256" key="6">
    <source>
        <dbReference type="ARBA" id="ARBA00023098"/>
    </source>
</evidence>
<dbReference type="GO" id="GO:0005783">
    <property type="term" value="C:endoplasmic reticulum"/>
    <property type="evidence" value="ECO:0007669"/>
    <property type="project" value="TreeGrafter"/>
</dbReference>
<evidence type="ECO:0000256" key="10">
    <source>
        <dbReference type="RuleBase" id="RU362103"/>
    </source>
</evidence>
<dbReference type="Pfam" id="PF01735">
    <property type="entry name" value="PLA2_B"/>
    <property type="match status" value="1"/>
</dbReference>
<comment type="similarity">
    <text evidence="1 10">Belongs to the lysophospholipase family.</text>
</comment>
<keyword evidence="3 10" id="KW-0732">Signal</keyword>
<dbReference type="GO" id="GO:0005829">
    <property type="term" value="C:cytosol"/>
    <property type="evidence" value="ECO:0007669"/>
    <property type="project" value="TreeGrafter"/>
</dbReference>
<gene>
    <name evidence="12" type="ORF">HMPREF1541_08839</name>
</gene>
<evidence type="ECO:0000256" key="3">
    <source>
        <dbReference type="ARBA" id="ARBA00022729"/>
    </source>
</evidence>
<evidence type="ECO:0000259" key="11">
    <source>
        <dbReference type="PROSITE" id="PS51210"/>
    </source>
</evidence>
<comment type="catalytic activity">
    <reaction evidence="8 10">
        <text>a 1-acyl-sn-glycero-3-phosphocholine + H2O = sn-glycerol 3-phosphocholine + a fatty acid + H(+)</text>
        <dbReference type="Rhea" id="RHEA:15177"/>
        <dbReference type="ChEBI" id="CHEBI:15377"/>
        <dbReference type="ChEBI" id="CHEBI:15378"/>
        <dbReference type="ChEBI" id="CHEBI:16870"/>
        <dbReference type="ChEBI" id="CHEBI:28868"/>
        <dbReference type="ChEBI" id="CHEBI:58168"/>
        <dbReference type="EC" id="3.1.1.5"/>
    </reaction>
</comment>
<proteinExistence type="inferred from homology"/>
<evidence type="ECO:0000256" key="7">
    <source>
        <dbReference type="ARBA" id="ARBA00023180"/>
    </source>
</evidence>
<organism evidence="12 13">
    <name type="scientific">Cyphellophora europaea (strain CBS 101466)</name>
    <name type="common">Phialophora europaea</name>
    <dbReference type="NCBI Taxonomy" id="1220924"/>
    <lineage>
        <taxon>Eukaryota</taxon>
        <taxon>Fungi</taxon>
        <taxon>Dikarya</taxon>
        <taxon>Ascomycota</taxon>
        <taxon>Pezizomycotina</taxon>
        <taxon>Eurotiomycetes</taxon>
        <taxon>Chaetothyriomycetidae</taxon>
        <taxon>Chaetothyriales</taxon>
        <taxon>Cyphellophoraceae</taxon>
        <taxon>Cyphellophora</taxon>
    </lineage>
</organism>
<protein>
    <recommendedName>
        <fullName evidence="2 10">Lysophospholipase</fullName>
        <ecNumber evidence="2 10">3.1.1.5</ecNumber>
    </recommendedName>
</protein>
<evidence type="ECO:0000256" key="4">
    <source>
        <dbReference type="ARBA" id="ARBA00022801"/>
    </source>
</evidence>
<evidence type="ECO:0000256" key="2">
    <source>
        <dbReference type="ARBA" id="ARBA00013274"/>
    </source>
</evidence>
<dbReference type="EC" id="3.1.1.5" evidence="2 10"/>
<evidence type="ECO:0000256" key="9">
    <source>
        <dbReference type="PROSITE-ProRule" id="PRU00555"/>
    </source>
</evidence>
<dbReference type="GO" id="GO:0004623">
    <property type="term" value="F:phospholipase A2 activity"/>
    <property type="evidence" value="ECO:0007669"/>
    <property type="project" value="TreeGrafter"/>
</dbReference>
<accession>W2RJB2</accession>
<evidence type="ECO:0000256" key="5">
    <source>
        <dbReference type="ARBA" id="ARBA00022963"/>
    </source>
</evidence>
<dbReference type="HOGENOM" id="CLU_014602_0_0_1"/>
<dbReference type="PANTHER" id="PTHR10728">
    <property type="entry name" value="CYTOSOLIC PHOSPHOLIPASE A2"/>
    <property type="match status" value="1"/>
</dbReference>
<dbReference type="OrthoDB" id="4084751at2759"/>
<name>W2RJB2_CYPE1</name>
<dbReference type="InterPro" id="IPR016035">
    <property type="entry name" value="Acyl_Trfase/lysoPLipase"/>
</dbReference>
<dbReference type="STRING" id="1220924.W2RJB2"/>
<dbReference type="AlphaFoldDB" id="W2RJB2"/>
<evidence type="ECO:0000256" key="8">
    <source>
        <dbReference type="ARBA" id="ARBA00049531"/>
    </source>
</evidence>
<dbReference type="GeneID" id="19976178"/>
<dbReference type="VEuPathDB" id="FungiDB:HMPREF1541_08839"/>
<dbReference type="RefSeq" id="XP_008721379.1">
    <property type="nucleotide sequence ID" value="XM_008723157.1"/>
</dbReference>
<sequence>MVLLAIITAWVSWAVVTTASPISRQAASRYAPRPVTCPSTPLVRQATGISDAESKYIAERYLKASEALQSWLESVDDGFASGHGGWGDWQGHGKGQGKAPVIALTSSGGGYRAMLAGGGLIKGLDGREEVTTGVSGLYQALTYEAGLSGGSWLLSSLAGNDYPTISELQTSLWEPALELSLLVPQILVSPQANPIYTAVDADVDAKRAAGFEPSIIDPWGRLLSYGLLLGPDGGVEDTMSSIADSSNFTAHNAPYPVITALGVEAGECIPARNATQYEFHPYEFGSWDVGVDAFVVSEYLGTSFSDGHPTGECITHYDQLGYVLGTSSNVFAAACSAVPANKTGEASATALAENLAGLVALPGQPGVPEREIFGLFPNPFQGYSVSPEVSAQTTLELVDGGVGVNYQGNPIWPFLHRDIDVIIVNDNSADTPTNFPNGSEILNTYNAAVAAGLTRMPVIPSVDTFVSEGLNQKPTFFGCDSPDTATIVFIPNVNYTFPSGEPTAKIQYYRNETEGMISNGVMTANYGGKDNWPLCLACGIMKKSGGSLPDGCGACYDEYCFN</sequence>
<evidence type="ECO:0000256" key="1">
    <source>
        <dbReference type="ARBA" id="ARBA00008780"/>
    </source>
</evidence>
<dbReference type="GO" id="GO:0046475">
    <property type="term" value="P:glycerophospholipid catabolic process"/>
    <property type="evidence" value="ECO:0007669"/>
    <property type="project" value="TreeGrafter"/>
</dbReference>
<dbReference type="InParanoid" id="W2RJB2"/>
<dbReference type="GO" id="GO:0004622">
    <property type="term" value="F:phosphatidylcholine lysophospholipase activity"/>
    <property type="evidence" value="ECO:0007669"/>
    <property type="project" value="UniProtKB-EC"/>
</dbReference>
<keyword evidence="6 9" id="KW-0443">Lipid metabolism</keyword>
<dbReference type="SUPFAM" id="SSF52151">
    <property type="entry name" value="FabD/lysophospholipase-like"/>
    <property type="match status" value="1"/>
</dbReference>
<reference evidence="12 13" key="1">
    <citation type="submission" date="2013-03" db="EMBL/GenBank/DDBJ databases">
        <title>The Genome Sequence of Phialophora europaea CBS 101466.</title>
        <authorList>
            <consortium name="The Broad Institute Genomics Platform"/>
            <person name="Cuomo C."/>
            <person name="de Hoog S."/>
            <person name="Gorbushina A."/>
            <person name="Walker B."/>
            <person name="Young S.K."/>
            <person name="Zeng Q."/>
            <person name="Gargeya S."/>
            <person name="Fitzgerald M."/>
            <person name="Haas B."/>
            <person name="Abouelleil A."/>
            <person name="Allen A.W."/>
            <person name="Alvarado L."/>
            <person name="Arachchi H.M."/>
            <person name="Berlin A.M."/>
            <person name="Chapman S.B."/>
            <person name="Gainer-Dewar J."/>
            <person name="Goldberg J."/>
            <person name="Griggs A."/>
            <person name="Gujja S."/>
            <person name="Hansen M."/>
            <person name="Howarth C."/>
            <person name="Imamovic A."/>
            <person name="Ireland A."/>
            <person name="Larimer J."/>
            <person name="McCowan C."/>
            <person name="Murphy C."/>
            <person name="Pearson M."/>
            <person name="Poon T.W."/>
            <person name="Priest M."/>
            <person name="Roberts A."/>
            <person name="Saif S."/>
            <person name="Shea T."/>
            <person name="Sisk P."/>
            <person name="Sykes S."/>
            <person name="Wortman J."/>
            <person name="Nusbaum C."/>
            <person name="Birren B."/>
        </authorList>
    </citation>
    <scope>NUCLEOTIDE SEQUENCE [LARGE SCALE GENOMIC DNA]</scope>
    <source>
        <strain evidence="12 13">CBS 101466</strain>
    </source>
</reference>
<keyword evidence="5 9" id="KW-0442">Lipid degradation</keyword>
<dbReference type="PANTHER" id="PTHR10728:SF33">
    <property type="entry name" value="LYSOPHOSPHOLIPASE 1-RELATED"/>
    <property type="match status" value="1"/>
</dbReference>
<keyword evidence="4 9" id="KW-0378">Hydrolase</keyword>
<dbReference type="InterPro" id="IPR002642">
    <property type="entry name" value="LysoPLipase_cat_dom"/>
</dbReference>
<keyword evidence="7" id="KW-0325">Glycoprotein</keyword>
<dbReference type="eggNOG" id="KOG1325">
    <property type="taxonomic scope" value="Eukaryota"/>
</dbReference>
<evidence type="ECO:0000313" key="12">
    <source>
        <dbReference type="EMBL" id="ETN36561.1"/>
    </source>
</evidence>
<feature type="domain" description="PLA2c" evidence="11">
    <location>
        <begin position="36"/>
        <end position="562"/>
    </location>
</feature>
<dbReference type="SMART" id="SM00022">
    <property type="entry name" value="PLAc"/>
    <property type="match status" value="1"/>
</dbReference>
<feature type="chain" id="PRO_5005149936" description="Lysophospholipase" evidence="10">
    <location>
        <begin position="20"/>
        <end position="562"/>
    </location>
</feature>
<feature type="signal peptide" evidence="10">
    <location>
        <begin position="1"/>
        <end position="19"/>
    </location>
</feature>
<dbReference type="Gene3D" id="3.40.1090.10">
    <property type="entry name" value="Cytosolic phospholipase A2 catalytic domain"/>
    <property type="match status" value="1"/>
</dbReference>